<dbReference type="Gramene" id="PNW79514">
    <property type="protein sequence ID" value="PNW79514"/>
    <property type="gene ID" value="CHLRE_08g358521v5"/>
</dbReference>
<evidence type="ECO:0000313" key="2">
    <source>
        <dbReference type="EMBL" id="PNW79514.1"/>
    </source>
</evidence>
<name>A0A2K3DG44_CHLRE</name>
<organism evidence="2 3">
    <name type="scientific">Chlamydomonas reinhardtii</name>
    <name type="common">Chlamydomonas smithii</name>
    <dbReference type="NCBI Taxonomy" id="3055"/>
    <lineage>
        <taxon>Eukaryota</taxon>
        <taxon>Viridiplantae</taxon>
        <taxon>Chlorophyta</taxon>
        <taxon>core chlorophytes</taxon>
        <taxon>Chlorophyceae</taxon>
        <taxon>CS clade</taxon>
        <taxon>Chlamydomonadales</taxon>
        <taxon>Chlamydomonadaceae</taxon>
        <taxon>Chlamydomonas</taxon>
    </lineage>
</organism>
<dbReference type="KEGG" id="cre:CHLRE_08g358521v5"/>
<gene>
    <name evidence="2" type="ORF">CHLRE_08g358521v5</name>
</gene>
<dbReference type="GeneID" id="5729257"/>
<sequence length="318" mass="33709">MLAYNQLRWLQQLLIDKYVHASLQSLVRHLKIMADKDVADQQALREARKADAARAAQEAKKQKAAAPVAVEPMIGAMAATTAADNDTLQTAAPPLKRGRGRPRKNPAVTLLQPPPLPVQTAAEAAAVTAIHPLADISAFLPLADTQQGGAFMTAAGGMMQQALPYLPATNLLAPSAFSQLQQPMWPSALPTQPAAPFFLDGTFAGTTLEPPGSAFQVPQHTAMANATAGTWYHGGPVAGGALLGVAEAAAVMGATSMRGVATRTEDPDTSMTEIFGYTMQQQEQQQPRRTRTGLGDITNLLPLQQQALQPRQAKRARA</sequence>
<feature type="region of interest" description="Disordered" evidence="1">
    <location>
        <begin position="279"/>
        <end position="318"/>
    </location>
</feature>
<accession>A0A2K3DG44</accession>
<dbReference type="EMBL" id="CM008969">
    <property type="protein sequence ID" value="PNW79514.1"/>
    <property type="molecule type" value="Genomic_DNA"/>
</dbReference>
<dbReference type="RefSeq" id="XP_042921711.1">
    <property type="nucleotide sequence ID" value="XM_043064710.1"/>
</dbReference>
<protein>
    <submittedName>
        <fullName evidence="2">Uncharacterized protein</fullName>
    </submittedName>
</protein>
<evidence type="ECO:0000313" key="3">
    <source>
        <dbReference type="Proteomes" id="UP000006906"/>
    </source>
</evidence>
<feature type="region of interest" description="Disordered" evidence="1">
    <location>
        <begin position="90"/>
        <end position="114"/>
    </location>
</feature>
<dbReference type="AlphaFoldDB" id="A0A2K3DG44"/>
<dbReference type="InParanoid" id="A0A2K3DG44"/>
<proteinExistence type="predicted"/>
<evidence type="ECO:0000256" key="1">
    <source>
        <dbReference type="SAM" id="MobiDB-lite"/>
    </source>
</evidence>
<keyword evidence="3" id="KW-1185">Reference proteome</keyword>
<feature type="compositionally biased region" description="Low complexity" evidence="1">
    <location>
        <begin position="300"/>
        <end position="311"/>
    </location>
</feature>
<dbReference type="ExpressionAtlas" id="A0A2K3DG44">
    <property type="expression patterns" value="differential"/>
</dbReference>
<dbReference type="PaxDb" id="3055-EDO96358"/>
<dbReference type="Proteomes" id="UP000006906">
    <property type="component" value="Chromosome 8"/>
</dbReference>
<reference evidence="2 3" key="1">
    <citation type="journal article" date="2007" name="Science">
        <title>The Chlamydomonas genome reveals the evolution of key animal and plant functions.</title>
        <authorList>
            <person name="Merchant S.S."/>
            <person name="Prochnik S.E."/>
            <person name="Vallon O."/>
            <person name="Harris E.H."/>
            <person name="Karpowicz S.J."/>
            <person name="Witman G.B."/>
            <person name="Terry A."/>
            <person name="Salamov A."/>
            <person name="Fritz-Laylin L.K."/>
            <person name="Marechal-Drouard L."/>
            <person name="Marshall W.F."/>
            <person name="Qu L.H."/>
            <person name="Nelson D.R."/>
            <person name="Sanderfoot A.A."/>
            <person name="Spalding M.H."/>
            <person name="Kapitonov V.V."/>
            <person name="Ren Q."/>
            <person name="Ferris P."/>
            <person name="Lindquist E."/>
            <person name="Shapiro H."/>
            <person name="Lucas S.M."/>
            <person name="Grimwood J."/>
            <person name="Schmutz J."/>
            <person name="Cardol P."/>
            <person name="Cerutti H."/>
            <person name="Chanfreau G."/>
            <person name="Chen C.L."/>
            <person name="Cognat V."/>
            <person name="Croft M.T."/>
            <person name="Dent R."/>
            <person name="Dutcher S."/>
            <person name="Fernandez E."/>
            <person name="Fukuzawa H."/>
            <person name="Gonzalez-Ballester D."/>
            <person name="Gonzalez-Halphen D."/>
            <person name="Hallmann A."/>
            <person name="Hanikenne M."/>
            <person name="Hippler M."/>
            <person name="Inwood W."/>
            <person name="Jabbari K."/>
            <person name="Kalanon M."/>
            <person name="Kuras R."/>
            <person name="Lefebvre P.A."/>
            <person name="Lemaire S.D."/>
            <person name="Lobanov A.V."/>
            <person name="Lohr M."/>
            <person name="Manuell A."/>
            <person name="Meier I."/>
            <person name="Mets L."/>
            <person name="Mittag M."/>
            <person name="Mittelmeier T."/>
            <person name="Moroney J.V."/>
            <person name="Moseley J."/>
            <person name="Napoli C."/>
            <person name="Nedelcu A.M."/>
            <person name="Niyogi K."/>
            <person name="Novoselov S.V."/>
            <person name="Paulsen I.T."/>
            <person name="Pazour G."/>
            <person name="Purton S."/>
            <person name="Ral J.P."/>
            <person name="Riano-Pachon D.M."/>
            <person name="Riekhof W."/>
            <person name="Rymarquis L."/>
            <person name="Schroda M."/>
            <person name="Stern D."/>
            <person name="Umen J."/>
            <person name="Willows R."/>
            <person name="Wilson N."/>
            <person name="Zimmer S.L."/>
            <person name="Allmer J."/>
            <person name="Balk J."/>
            <person name="Bisova K."/>
            <person name="Chen C.J."/>
            <person name="Elias M."/>
            <person name="Gendler K."/>
            <person name="Hauser C."/>
            <person name="Lamb M.R."/>
            <person name="Ledford H."/>
            <person name="Long J.C."/>
            <person name="Minagawa J."/>
            <person name="Page M.D."/>
            <person name="Pan J."/>
            <person name="Pootakham W."/>
            <person name="Roje S."/>
            <person name="Rose A."/>
            <person name="Stahlberg E."/>
            <person name="Terauchi A.M."/>
            <person name="Yang P."/>
            <person name="Ball S."/>
            <person name="Bowler C."/>
            <person name="Dieckmann C.L."/>
            <person name="Gladyshev V.N."/>
            <person name="Green P."/>
            <person name="Jorgensen R."/>
            <person name="Mayfield S."/>
            <person name="Mueller-Roeber B."/>
            <person name="Rajamani S."/>
            <person name="Sayre R.T."/>
            <person name="Brokstein P."/>
            <person name="Dubchak I."/>
            <person name="Goodstein D."/>
            <person name="Hornick L."/>
            <person name="Huang Y.W."/>
            <person name="Jhaveri J."/>
            <person name="Luo Y."/>
            <person name="Martinez D."/>
            <person name="Ngau W.C."/>
            <person name="Otillar B."/>
            <person name="Poliakov A."/>
            <person name="Porter A."/>
            <person name="Szajkowski L."/>
            <person name="Werner G."/>
            <person name="Zhou K."/>
            <person name="Grigoriev I.V."/>
            <person name="Rokhsar D.S."/>
            <person name="Grossman A.R."/>
        </authorList>
    </citation>
    <scope>NUCLEOTIDE SEQUENCE [LARGE SCALE GENOMIC DNA]</scope>
    <source>
        <strain evidence="3">CC-503</strain>
    </source>
</reference>